<dbReference type="Proteomes" id="UP000032300">
    <property type="component" value="Chromosome"/>
</dbReference>
<sequence length="238" mass="25988">MSAERIWGRGRVAGVVDMPGRKRVAAVAALPSSPLRNKLIGKVKIAQKDLKLSDEDYRAVLVEVTGKRSARECSEGQLVAVIERFKARGWVQAAPKGRAGKTRPADHAVAAKARALWISLYHLGAIDDPSEAALEKMARKMLKCERMQWADQSQGYKLIEALKAMGAREGWHMDLSGVPTEDQTKALKRWLIRAIRMKLEKLGVGVATTALACNVEATPAELDEAASELGKLLRAARA</sequence>
<keyword evidence="2" id="KW-1185">Reference proteome</keyword>
<reference evidence="1 2" key="2">
    <citation type="submission" date="2015-02" db="EMBL/GenBank/DDBJ databases">
        <title>The complete genome of Sphingomonas hengshuiensis sp. WHSC-8 isolated from soil of Hengshui Lake.</title>
        <authorList>
            <person name="Wei S."/>
            <person name="Guo J."/>
            <person name="Su C."/>
            <person name="Wu R."/>
            <person name="Zhang Z."/>
            <person name="Liang K."/>
            <person name="Li H."/>
            <person name="Wang T."/>
            <person name="Liu H."/>
            <person name="Zhang C."/>
            <person name="Li Z."/>
            <person name="Wang Q."/>
            <person name="Meng J."/>
        </authorList>
    </citation>
    <scope>NUCLEOTIDE SEQUENCE [LARGE SCALE GENOMIC DNA]</scope>
    <source>
        <strain evidence="1 2">WHSC-8</strain>
    </source>
</reference>
<protein>
    <recommendedName>
        <fullName evidence="3">Regulatory protein GemA</fullName>
    </recommendedName>
</protein>
<evidence type="ECO:0008006" key="3">
    <source>
        <dbReference type="Google" id="ProtNLM"/>
    </source>
</evidence>
<dbReference type="RefSeq" id="WP_044333846.1">
    <property type="nucleotide sequence ID" value="NZ_CP010836.1"/>
</dbReference>
<evidence type="ECO:0000313" key="1">
    <source>
        <dbReference type="EMBL" id="AJP73149.1"/>
    </source>
</evidence>
<dbReference type="Pfam" id="PF06252">
    <property type="entry name" value="GemA"/>
    <property type="match status" value="1"/>
</dbReference>
<reference evidence="1 2" key="1">
    <citation type="journal article" date="2015" name="Int. J. Syst. Evol. Microbiol.">
        <title>Sphingomonas hengshuiensis sp. nov., isolated from lake wetland.</title>
        <authorList>
            <person name="Wei S."/>
            <person name="Wang T."/>
            <person name="Liu H."/>
            <person name="Zhang C."/>
            <person name="Guo J."/>
            <person name="Wang Q."/>
            <person name="Liang K."/>
            <person name="Zhang Z."/>
        </authorList>
    </citation>
    <scope>NUCLEOTIDE SEQUENCE [LARGE SCALE GENOMIC DNA]</scope>
    <source>
        <strain evidence="1 2">WHSC-8</strain>
    </source>
</reference>
<organism evidence="1 2">
    <name type="scientific">Sphingomonas hengshuiensis</name>
    <dbReference type="NCBI Taxonomy" id="1609977"/>
    <lineage>
        <taxon>Bacteria</taxon>
        <taxon>Pseudomonadati</taxon>
        <taxon>Pseudomonadota</taxon>
        <taxon>Alphaproteobacteria</taxon>
        <taxon>Sphingomonadales</taxon>
        <taxon>Sphingomonadaceae</taxon>
        <taxon>Sphingomonas</taxon>
    </lineage>
</organism>
<evidence type="ECO:0000313" key="2">
    <source>
        <dbReference type="Proteomes" id="UP000032300"/>
    </source>
</evidence>
<accession>A0A7U4LG33</accession>
<name>A0A7U4LG33_9SPHN</name>
<proteinExistence type="predicted"/>
<dbReference type="AlphaFoldDB" id="A0A7U4LG33"/>
<gene>
    <name evidence="1" type="ORF">TS85_17150</name>
</gene>
<dbReference type="EMBL" id="CP010836">
    <property type="protein sequence ID" value="AJP73149.1"/>
    <property type="molecule type" value="Genomic_DNA"/>
</dbReference>
<dbReference type="KEGG" id="sphi:TS85_17150"/>
<dbReference type="InterPro" id="IPR009363">
    <property type="entry name" value="Phage_Mu_Gp16"/>
</dbReference>